<keyword evidence="3" id="KW-0433">Leucine-rich repeat</keyword>
<proteinExistence type="predicted"/>
<evidence type="ECO:0000256" key="10">
    <source>
        <dbReference type="ARBA" id="ARBA00048679"/>
    </source>
</evidence>
<evidence type="ECO:0000256" key="6">
    <source>
        <dbReference type="ARBA" id="ARBA00022741"/>
    </source>
</evidence>
<dbReference type="EC" id="2.7.11.1" evidence="1"/>
<evidence type="ECO:0000256" key="4">
    <source>
        <dbReference type="ARBA" id="ARBA00022679"/>
    </source>
</evidence>
<keyword evidence="8" id="KW-0067">ATP-binding</keyword>
<dbReference type="KEGG" id="bbel:109484369"/>
<dbReference type="PROSITE" id="PS51424">
    <property type="entry name" value="ROC"/>
    <property type="match status" value="1"/>
</dbReference>
<dbReference type="Gene3D" id="1.10.10.10">
    <property type="entry name" value="Winged helix-like DNA-binding domain superfamily/Winged helix DNA-binding domain"/>
    <property type="match status" value="1"/>
</dbReference>
<dbReference type="Pfam" id="PF16095">
    <property type="entry name" value="COR-A"/>
    <property type="match status" value="1"/>
</dbReference>
<sequence>MTELKLSQCGCCHLAFLNELNFTETKIILQLDFWQLLSIDQHTLMQWPGLLKISMNSVNSTVIVDLEGLKQGQLSFQDLNINSFSTPPQSFIHGLGRSFVDHGYNIQVPPSVHLGASSSQAQVSSYFLDVVSYLDLSHNKLREIPDALSLLGNLTHLDISNNIITALPRSLLALEKIESFYVNRNNIIREGFVDLASFRNLKYVKFDLTNYPPLGSLPASLIFVTITLCDSQSHHVADIDWDIQISQQPHKYFDFVVRSLQGRTPGEVALSDSDMHAISPIILDLPWTQRPWKGNVISLLLSGNNLSVIPHDTSKLLHLQHLDLSRNKISFIPANIWKLSNLKCLDISFNRVQEISDEILFAKRLTTLFVQGNKLVELPQSISNLKMLEELCVFANDVDVSRTPNLFSMMDCKHLKVDIVNAVRCQKPPRYNESLLVHCYYQDVDVIVVSAKILFEHMVEISNISVSLQTNDKQQQLSLNLAGFGLTAYPSSVVSQLNVKAIDLSQNKIRAVPEQVCKLQKELNYLNLSDNSLKGLPLSIGHLQQLEQLILEYNQINQLPESIGVLQNLSVLKLTANCLREVPRSLSDMLGLKEIDLSNNSLESIPEMIGTLKNLTSLDISGNSLSILPSSICSCHSLETMKLSSNMLSQLPDTIDQLESLSLLQASMNILTVIPPSICSLKHLKTLDVSWNSITELPRNLGHLSSLTVLKVENNHLRELPESFTGLVNLTSLNVSSNSLKALPDEIFEFVKLTELHIADNQIDTLPNTICELQKLEYLSLENNKLTVLPNQFGQLEKLHHFGKAQIQGNPIEQPPIEVFEQGLEGVVAYFEELKLSKAIEVPRVKALLLGEVEAGKTSLCNAIRLGKSNLTDITDRTAGIEVHPARLQDSIQVLMHDFGGHRIYHLTHQFFFSTAALYLIVVDLKAFKESSFNAAVKYWLNVIKARIDSKPVLRIVATHIDLCESEEIKEKSEEIMKKMKQIEKIEVESLTKHLSDIDDALNRAGTPCSDWSHSLEGFDTQSLRKRRKFIEHLIDNRPIFPEFLDLVSCDLSLAGIKQLIENIVISCQDHRLFPRRILPKSWFELELAIKTLKQEGNLHYLSMDDVQKVAKEKANMTPTRLTRALKYLHDIGEIVHFSDSPKLSDFVFHKPQWLMDVFKLIYKPVERFDERFASVSDADFDDMVEDFSSRGIVSEQMIQCLWKQMNLSKPEESMLISKC</sequence>
<dbReference type="SUPFAM" id="SSF52058">
    <property type="entry name" value="L domain-like"/>
    <property type="match status" value="2"/>
</dbReference>
<dbReference type="Pfam" id="PF13855">
    <property type="entry name" value="LRR_8"/>
    <property type="match status" value="3"/>
</dbReference>
<evidence type="ECO:0000259" key="11">
    <source>
        <dbReference type="PROSITE" id="PS51424"/>
    </source>
</evidence>
<dbReference type="InterPro" id="IPR027417">
    <property type="entry name" value="P-loop_NTPase"/>
</dbReference>
<gene>
    <name evidence="13" type="primary">LOC109484369</name>
</gene>
<reference evidence="13" key="1">
    <citation type="submission" date="2025-08" db="UniProtKB">
        <authorList>
            <consortium name="RefSeq"/>
        </authorList>
    </citation>
    <scope>IDENTIFICATION</scope>
    <source>
        <tissue evidence="13">Gonad</tissue>
    </source>
</reference>
<evidence type="ECO:0000256" key="5">
    <source>
        <dbReference type="ARBA" id="ARBA00022737"/>
    </source>
</evidence>
<dbReference type="Gene3D" id="3.30.70.1390">
    <property type="entry name" value="ROC domain from the Parkinson's disease-associated leucine-rich repeat kinase 2"/>
    <property type="match status" value="1"/>
</dbReference>
<evidence type="ECO:0000256" key="9">
    <source>
        <dbReference type="ARBA" id="ARBA00047899"/>
    </source>
</evidence>
<dbReference type="Gene3D" id="3.40.50.300">
    <property type="entry name" value="P-loop containing nucleotide triphosphate hydrolases"/>
    <property type="match status" value="1"/>
</dbReference>
<dbReference type="PANTHER" id="PTHR48051:SF36">
    <property type="entry name" value="CASPASE FAMILY P20 DOMAIN-CONTAINING PROTEIN"/>
    <property type="match status" value="1"/>
</dbReference>
<keyword evidence="12" id="KW-1185">Reference proteome</keyword>
<evidence type="ECO:0000256" key="1">
    <source>
        <dbReference type="ARBA" id="ARBA00012513"/>
    </source>
</evidence>
<keyword evidence="7" id="KW-0418">Kinase</keyword>
<dbReference type="InterPro" id="IPR032171">
    <property type="entry name" value="COR-A"/>
</dbReference>
<feature type="domain" description="Roc" evidence="11">
    <location>
        <begin position="838"/>
        <end position="1038"/>
    </location>
</feature>
<name>A0A6P5AAF6_BRABE</name>
<dbReference type="PROSITE" id="PS51450">
    <property type="entry name" value="LRR"/>
    <property type="match status" value="7"/>
</dbReference>
<evidence type="ECO:0000313" key="12">
    <source>
        <dbReference type="Proteomes" id="UP000515135"/>
    </source>
</evidence>
<dbReference type="InterPro" id="IPR001611">
    <property type="entry name" value="Leu-rich_rpt"/>
</dbReference>
<dbReference type="SMART" id="SM00369">
    <property type="entry name" value="LRR_TYP"/>
    <property type="match status" value="15"/>
</dbReference>
<dbReference type="PANTHER" id="PTHR48051">
    <property type="match status" value="1"/>
</dbReference>
<comment type="catalytic activity">
    <reaction evidence="9">
        <text>L-threonyl-[protein] + ATP = O-phospho-L-threonyl-[protein] + ADP + H(+)</text>
        <dbReference type="Rhea" id="RHEA:46608"/>
        <dbReference type="Rhea" id="RHEA-COMP:11060"/>
        <dbReference type="Rhea" id="RHEA-COMP:11605"/>
        <dbReference type="ChEBI" id="CHEBI:15378"/>
        <dbReference type="ChEBI" id="CHEBI:30013"/>
        <dbReference type="ChEBI" id="CHEBI:30616"/>
        <dbReference type="ChEBI" id="CHEBI:61977"/>
        <dbReference type="ChEBI" id="CHEBI:456216"/>
        <dbReference type="EC" id="2.7.11.1"/>
    </reaction>
</comment>
<dbReference type="InterPro" id="IPR003591">
    <property type="entry name" value="Leu-rich_rpt_typical-subtyp"/>
</dbReference>
<dbReference type="InterPro" id="IPR036388">
    <property type="entry name" value="WH-like_DNA-bd_sf"/>
</dbReference>
<dbReference type="SMART" id="SM00365">
    <property type="entry name" value="LRR_SD22"/>
    <property type="match status" value="9"/>
</dbReference>
<dbReference type="Gene3D" id="3.80.10.10">
    <property type="entry name" value="Ribonuclease Inhibitor"/>
    <property type="match status" value="3"/>
</dbReference>
<evidence type="ECO:0000256" key="3">
    <source>
        <dbReference type="ARBA" id="ARBA00022614"/>
    </source>
</evidence>
<dbReference type="SUPFAM" id="SSF52540">
    <property type="entry name" value="P-loop containing nucleoside triphosphate hydrolases"/>
    <property type="match status" value="1"/>
</dbReference>
<dbReference type="GeneID" id="109484369"/>
<dbReference type="InterPro" id="IPR032675">
    <property type="entry name" value="LRR_dom_sf"/>
</dbReference>
<dbReference type="OrthoDB" id="676979at2759"/>
<protein>
    <recommendedName>
        <fullName evidence="1">non-specific serine/threonine protein kinase</fullName>
        <ecNumber evidence="1">2.7.11.1</ecNumber>
    </recommendedName>
</protein>
<dbReference type="InterPro" id="IPR055414">
    <property type="entry name" value="LRR_R13L4/SHOC2-like"/>
</dbReference>
<keyword evidence="5" id="KW-0677">Repeat</keyword>
<keyword evidence="2" id="KW-0723">Serine/threonine-protein kinase</keyword>
<dbReference type="Proteomes" id="UP000515135">
    <property type="component" value="Unplaced"/>
</dbReference>
<dbReference type="SMART" id="SM00364">
    <property type="entry name" value="LRR_BAC"/>
    <property type="match status" value="16"/>
</dbReference>
<dbReference type="GO" id="GO:0005524">
    <property type="term" value="F:ATP binding"/>
    <property type="evidence" value="ECO:0007669"/>
    <property type="project" value="UniProtKB-KW"/>
</dbReference>
<evidence type="ECO:0000313" key="13">
    <source>
        <dbReference type="RefSeq" id="XP_019643179.1"/>
    </source>
</evidence>
<dbReference type="Pfam" id="PF00560">
    <property type="entry name" value="LRR_1"/>
    <property type="match status" value="1"/>
</dbReference>
<accession>A0A6P5AAF6</accession>
<evidence type="ECO:0000256" key="8">
    <source>
        <dbReference type="ARBA" id="ARBA00022840"/>
    </source>
</evidence>
<dbReference type="RefSeq" id="XP_019643179.1">
    <property type="nucleotide sequence ID" value="XM_019787620.1"/>
</dbReference>
<dbReference type="InterPro" id="IPR020859">
    <property type="entry name" value="ROC"/>
</dbReference>
<dbReference type="InterPro" id="IPR050216">
    <property type="entry name" value="LRR_domain-containing"/>
</dbReference>
<evidence type="ECO:0000256" key="7">
    <source>
        <dbReference type="ARBA" id="ARBA00022777"/>
    </source>
</evidence>
<dbReference type="AlphaFoldDB" id="A0A6P5AAF6"/>
<dbReference type="GO" id="GO:0005737">
    <property type="term" value="C:cytoplasm"/>
    <property type="evidence" value="ECO:0007669"/>
    <property type="project" value="TreeGrafter"/>
</dbReference>
<dbReference type="Pfam" id="PF08477">
    <property type="entry name" value="Roc"/>
    <property type="match status" value="1"/>
</dbReference>
<evidence type="ECO:0000256" key="2">
    <source>
        <dbReference type="ARBA" id="ARBA00022527"/>
    </source>
</evidence>
<dbReference type="GO" id="GO:0009966">
    <property type="term" value="P:regulation of signal transduction"/>
    <property type="evidence" value="ECO:0007669"/>
    <property type="project" value="UniProtKB-ARBA"/>
</dbReference>
<dbReference type="Pfam" id="PF23598">
    <property type="entry name" value="LRR_14"/>
    <property type="match status" value="2"/>
</dbReference>
<keyword evidence="4" id="KW-0808">Transferase</keyword>
<keyword evidence="6" id="KW-0547">Nucleotide-binding</keyword>
<organism evidence="12 13">
    <name type="scientific">Branchiostoma belcheri</name>
    <name type="common">Amphioxus</name>
    <dbReference type="NCBI Taxonomy" id="7741"/>
    <lineage>
        <taxon>Eukaryota</taxon>
        <taxon>Metazoa</taxon>
        <taxon>Chordata</taxon>
        <taxon>Cephalochordata</taxon>
        <taxon>Leptocardii</taxon>
        <taxon>Amphioxiformes</taxon>
        <taxon>Branchiostomatidae</taxon>
        <taxon>Branchiostoma</taxon>
    </lineage>
</organism>
<comment type="catalytic activity">
    <reaction evidence="10">
        <text>L-seryl-[protein] + ATP = O-phospho-L-seryl-[protein] + ADP + H(+)</text>
        <dbReference type="Rhea" id="RHEA:17989"/>
        <dbReference type="Rhea" id="RHEA-COMP:9863"/>
        <dbReference type="Rhea" id="RHEA-COMP:11604"/>
        <dbReference type="ChEBI" id="CHEBI:15378"/>
        <dbReference type="ChEBI" id="CHEBI:29999"/>
        <dbReference type="ChEBI" id="CHEBI:30616"/>
        <dbReference type="ChEBI" id="CHEBI:83421"/>
        <dbReference type="ChEBI" id="CHEBI:456216"/>
        <dbReference type="EC" id="2.7.11.1"/>
    </reaction>
</comment>
<dbReference type="SUPFAM" id="SSF52075">
    <property type="entry name" value="Outer arm dynein light chain 1"/>
    <property type="match status" value="1"/>
</dbReference>
<dbReference type="GO" id="GO:0004674">
    <property type="term" value="F:protein serine/threonine kinase activity"/>
    <property type="evidence" value="ECO:0007669"/>
    <property type="project" value="UniProtKB-KW"/>
</dbReference>